<name>A0A1G8E6A1_9PROT</name>
<dbReference type="SUPFAM" id="SSF82771">
    <property type="entry name" value="GIY-YIG endonuclease"/>
    <property type="match status" value="1"/>
</dbReference>
<dbReference type="CDD" id="cd10446">
    <property type="entry name" value="GIY-YIG_unchar_1"/>
    <property type="match status" value="1"/>
</dbReference>
<dbReference type="STRING" id="83401.SAMN05421742_10948"/>
<dbReference type="Proteomes" id="UP000217076">
    <property type="component" value="Unassembled WGS sequence"/>
</dbReference>
<evidence type="ECO:0000313" key="3">
    <source>
        <dbReference type="Proteomes" id="UP000217076"/>
    </source>
</evidence>
<dbReference type="InterPro" id="IPR035901">
    <property type="entry name" value="GIY-YIG_endonuc_sf"/>
</dbReference>
<reference evidence="3" key="1">
    <citation type="submission" date="2016-10" db="EMBL/GenBank/DDBJ databases">
        <authorList>
            <person name="Varghese N."/>
            <person name="Submissions S."/>
        </authorList>
    </citation>
    <scope>NUCLEOTIDE SEQUENCE [LARGE SCALE GENOMIC DNA]</scope>
    <source>
        <strain evidence="3">930I</strain>
    </source>
</reference>
<dbReference type="EMBL" id="FNCV01000009">
    <property type="protein sequence ID" value="SDH65374.1"/>
    <property type="molecule type" value="Genomic_DNA"/>
</dbReference>
<dbReference type="RefSeq" id="WP_143130998.1">
    <property type="nucleotide sequence ID" value="NZ_FNCV01000009.1"/>
</dbReference>
<keyword evidence="3" id="KW-1185">Reference proteome</keyword>
<dbReference type="AlphaFoldDB" id="A0A1G8E6A1"/>
<dbReference type="PROSITE" id="PS50164">
    <property type="entry name" value="GIY_YIG"/>
    <property type="match status" value="1"/>
</dbReference>
<dbReference type="OrthoDB" id="89044at2"/>
<gene>
    <name evidence="2" type="ORF">SAMN05421742_10948</name>
</gene>
<dbReference type="Gene3D" id="3.40.1440.10">
    <property type="entry name" value="GIY-YIG endonuclease"/>
    <property type="match status" value="1"/>
</dbReference>
<organism evidence="2 3">
    <name type="scientific">Roseospirillum parvum</name>
    <dbReference type="NCBI Taxonomy" id="83401"/>
    <lineage>
        <taxon>Bacteria</taxon>
        <taxon>Pseudomonadati</taxon>
        <taxon>Pseudomonadota</taxon>
        <taxon>Alphaproteobacteria</taxon>
        <taxon>Rhodospirillales</taxon>
        <taxon>Rhodospirillaceae</taxon>
        <taxon>Roseospirillum</taxon>
    </lineage>
</organism>
<evidence type="ECO:0000313" key="2">
    <source>
        <dbReference type="EMBL" id="SDH65374.1"/>
    </source>
</evidence>
<evidence type="ECO:0000259" key="1">
    <source>
        <dbReference type="PROSITE" id="PS50164"/>
    </source>
</evidence>
<proteinExistence type="predicted"/>
<feature type="domain" description="GIY-YIG" evidence="1">
    <location>
        <begin position="187"/>
        <end position="276"/>
    </location>
</feature>
<protein>
    <recommendedName>
        <fullName evidence="1">GIY-YIG domain-containing protein</fullName>
    </recommendedName>
</protein>
<sequence>MQDFSFNDIITRRGYPLKGSKMLRHDKTAVAEWRQSRSSFECFTSYHRGDHWTPYGPKVVYAFQFLPISNGAAIFVGAHKILDTWIVGDGERKPVLWDANCLLKPEPNHYAYDLEVLSVFDDLIERVLIDWGPGVKAWHQWAERRPKPIIELRADAEEAEFPGFAAFQSSIEDVTLMPRTWQAALSNVQGVYLLVCPETGNLYVGSATGERGFMGRWASYATDGHGGNKLLKNRKRVNYAVSILEVASPDMSSEDVLRREAAWKAKLGSRAHGLNAN</sequence>
<dbReference type="InterPro" id="IPR000305">
    <property type="entry name" value="GIY-YIG_endonuc"/>
</dbReference>
<accession>A0A1G8E6A1</accession>